<dbReference type="Pfam" id="PF13339">
    <property type="entry name" value="AATF-Che1"/>
    <property type="match status" value="1"/>
</dbReference>
<evidence type="ECO:0000259" key="4">
    <source>
        <dbReference type="Pfam" id="PF08164"/>
    </source>
</evidence>
<dbReference type="OrthoDB" id="5783963at2759"/>
<dbReference type="InterPro" id="IPR039223">
    <property type="entry name" value="AATF/Bfr2"/>
</dbReference>
<dbReference type="GO" id="GO:0000462">
    <property type="term" value="P:maturation of SSU-rRNA from tricistronic rRNA transcript (SSU-rRNA, 5.8S rRNA, LSU-rRNA)"/>
    <property type="evidence" value="ECO:0007669"/>
    <property type="project" value="TreeGrafter"/>
</dbReference>
<dbReference type="InterPro" id="IPR012617">
    <property type="entry name" value="AATF_C"/>
</dbReference>
<dbReference type="EMBL" id="AYKW01000056">
    <property type="protein sequence ID" value="PIL25047.1"/>
    <property type="molecule type" value="Genomic_DNA"/>
</dbReference>
<accession>A0A2G8RU58</accession>
<keyword evidence="7" id="KW-1185">Reference proteome</keyword>
<feature type="domain" description="AATF leucine zipper-containing" evidence="5">
    <location>
        <begin position="67"/>
        <end position="202"/>
    </location>
</feature>
<gene>
    <name evidence="6" type="ORF">GSI_12936</name>
</gene>
<comment type="similarity">
    <text evidence="1">Belongs to the AATF family.</text>
</comment>
<dbReference type="Pfam" id="PF08164">
    <property type="entry name" value="TRAUB"/>
    <property type="match status" value="1"/>
</dbReference>
<feature type="region of interest" description="Disordered" evidence="3">
    <location>
        <begin position="1"/>
        <end position="72"/>
    </location>
</feature>
<feature type="domain" description="Apoptosis-antagonizing transcription factor C-terminal" evidence="4">
    <location>
        <begin position="288"/>
        <end position="371"/>
    </location>
</feature>
<evidence type="ECO:0000313" key="7">
    <source>
        <dbReference type="Proteomes" id="UP000230002"/>
    </source>
</evidence>
<dbReference type="PANTHER" id="PTHR15565:SF0">
    <property type="entry name" value="PROTEIN AATF"/>
    <property type="match status" value="1"/>
</dbReference>
<evidence type="ECO:0000256" key="1">
    <source>
        <dbReference type="ARBA" id="ARBA00008966"/>
    </source>
</evidence>
<evidence type="ECO:0000256" key="3">
    <source>
        <dbReference type="SAM" id="MobiDB-lite"/>
    </source>
</evidence>
<dbReference type="GO" id="GO:0005730">
    <property type="term" value="C:nucleolus"/>
    <property type="evidence" value="ECO:0007669"/>
    <property type="project" value="TreeGrafter"/>
</dbReference>
<dbReference type="Proteomes" id="UP000230002">
    <property type="component" value="Unassembled WGS sequence"/>
</dbReference>
<evidence type="ECO:0000259" key="5">
    <source>
        <dbReference type="Pfam" id="PF13339"/>
    </source>
</evidence>
<protein>
    <recommendedName>
        <fullName evidence="2">Protein BFR2</fullName>
    </recommendedName>
</protein>
<organism evidence="6 7">
    <name type="scientific">Ganoderma sinense ZZ0214-1</name>
    <dbReference type="NCBI Taxonomy" id="1077348"/>
    <lineage>
        <taxon>Eukaryota</taxon>
        <taxon>Fungi</taxon>
        <taxon>Dikarya</taxon>
        <taxon>Basidiomycota</taxon>
        <taxon>Agaricomycotina</taxon>
        <taxon>Agaricomycetes</taxon>
        <taxon>Polyporales</taxon>
        <taxon>Polyporaceae</taxon>
        <taxon>Ganoderma</taxon>
    </lineage>
</organism>
<proteinExistence type="inferred from homology"/>
<name>A0A2G8RU58_9APHY</name>
<evidence type="ECO:0000256" key="2">
    <source>
        <dbReference type="ARBA" id="ARBA00013850"/>
    </source>
</evidence>
<dbReference type="PANTHER" id="PTHR15565">
    <property type="entry name" value="AATF PROTEIN APOPTOSIS ANTAGONIZING TRANSCRIPTION FACTOR"/>
    <property type="match status" value="1"/>
</dbReference>
<comment type="caution">
    <text evidence="6">The sequence shown here is derived from an EMBL/GenBank/DDBJ whole genome shotgun (WGS) entry which is preliminary data.</text>
</comment>
<feature type="region of interest" description="Disordered" evidence="3">
    <location>
        <begin position="302"/>
        <end position="325"/>
    </location>
</feature>
<dbReference type="InterPro" id="IPR025160">
    <property type="entry name" value="AATF"/>
</dbReference>
<evidence type="ECO:0000313" key="6">
    <source>
        <dbReference type="EMBL" id="PIL25047.1"/>
    </source>
</evidence>
<dbReference type="AlphaFoldDB" id="A0A2G8RU58"/>
<dbReference type="STRING" id="1077348.A0A2G8RU58"/>
<reference evidence="6 7" key="1">
    <citation type="journal article" date="2015" name="Sci. Rep.">
        <title>Chromosome-level genome map provides insights into diverse defense mechanisms in the medicinal fungus Ganoderma sinense.</title>
        <authorList>
            <person name="Zhu Y."/>
            <person name="Xu J."/>
            <person name="Sun C."/>
            <person name="Zhou S."/>
            <person name="Xu H."/>
            <person name="Nelson D.R."/>
            <person name="Qian J."/>
            <person name="Song J."/>
            <person name="Luo H."/>
            <person name="Xiang L."/>
            <person name="Li Y."/>
            <person name="Xu Z."/>
            <person name="Ji A."/>
            <person name="Wang L."/>
            <person name="Lu S."/>
            <person name="Hayward A."/>
            <person name="Sun W."/>
            <person name="Li X."/>
            <person name="Schwartz D.C."/>
            <person name="Wang Y."/>
            <person name="Chen S."/>
        </authorList>
    </citation>
    <scope>NUCLEOTIDE SEQUENCE [LARGE SCALE GENOMIC DNA]</scope>
    <source>
        <strain evidence="6 7">ZZ0214-1</strain>
    </source>
</reference>
<sequence>MHEAGHLQDESGSGSEDEMPQSPMEAPQNDAATSLSSHIDRVGLAPADSSPPEGDFASNLRASHEADKRKGKAVSRQIALWDTLLDARIQLQKAMIAANRFPLSDKTARYSSHPMACEALENLQHVAVSLTEELFILQGDLLRINEAIEVPPRKRQRLNAAPDPDPVDLYRAIMQELSASASALETAYHPWLVDTLSKWSAKVQAVAPNVLLPENRGSFMRNGKPSQMGVVILIDNVLRSDGARLLDRTRKRKDKHTRMGHGSPALIDEEAAGEEQVDVDVFDDTDYYQQLLRDVIAGRGNSDGHAGEAQWSIQQRERKAKRKKTVDTKASKGRKLRYEVHAKLQNFMVPVPIVGGEWHEEQIDGLFSSLLQT</sequence>